<sequence>MQTILITLLIAPFIFYLLVSFLIYHKGKVPARLNFIQENEADLLARNSERFVRYHQEMLGLGFQTAGAFSADAIDNIHNELLIYHHPDYFAVGMVVSIQQTQINEVWEYADFSECFTNGTRLTVGNPQKAPGYPAIPLFYCLQFPEQQMLAELWASQRLISQYFHQTRHSIDLRKKNPIDAMNEHIAFEAAALQKRGYVRQANADGECPLTFWGALNMTWRYLPVLSKLLLRYRCRVSKKLLIEAYQNQ</sequence>
<dbReference type="EMBL" id="UHIC01000001">
    <property type="protein sequence ID" value="SUO97391.1"/>
    <property type="molecule type" value="Genomic_DNA"/>
</dbReference>
<keyword evidence="1" id="KW-1133">Transmembrane helix</keyword>
<evidence type="ECO:0000313" key="2">
    <source>
        <dbReference type="EMBL" id="SUO97391.1"/>
    </source>
</evidence>
<dbReference type="AlphaFoldDB" id="A0A380N0E3"/>
<accession>A0A380N0E3</accession>
<reference evidence="2 3" key="1">
    <citation type="submission" date="2018-06" db="EMBL/GenBank/DDBJ databases">
        <authorList>
            <consortium name="Pathogen Informatics"/>
            <person name="Doyle S."/>
        </authorList>
    </citation>
    <scope>NUCLEOTIDE SEQUENCE [LARGE SCALE GENOMIC DNA]</scope>
    <source>
        <strain evidence="2 3">NCTC13337</strain>
    </source>
</reference>
<name>A0A380N0E3_9GAMM</name>
<evidence type="ECO:0000256" key="1">
    <source>
        <dbReference type="SAM" id="Phobius"/>
    </source>
</evidence>
<feature type="transmembrane region" description="Helical" evidence="1">
    <location>
        <begin position="6"/>
        <end position="24"/>
    </location>
</feature>
<organism evidence="2 3">
    <name type="scientific">Suttonella ornithocola</name>
    <dbReference type="NCBI Taxonomy" id="279832"/>
    <lineage>
        <taxon>Bacteria</taxon>
        <taxon>Pseudomonadati</taxon>
        <taxon>Pseudomonadota</taxon>
        <taxon>Gammaproteobacteria</taxon>
        <taxon>Cardiobacteriales</taxon>
        <taxon>Cardiobacteriaceae</taxon>
        <taxon>Suttonella</taxon>
    </lineage>
</organism>
<keyword evidence="1" id="KW-0472">Membrane</keyword>
<dbReference type="Proteomes" id="UP000254601">
    <property type="component" value="Unassembled WGS sequence"/>
</dbReference>
<proteinExistence type="predicted"/>
<keyword evidence="1" id="KW-0812">Transmembrane</keyword>
<protein>
    <submittedName>
        <fullName evidence="2">Uncharacterized protein</fullName>
    </submittedName>
</protein>
<keyword evidence="3" id="KW-1185">Reference proteome</keyword>
<dbReference type="RefSeq" id="WP_072576505.1">
    <property type="nucleotide sequence ID" value="NZ_LWHB01000078.1"/>
</dbReference>
<gene>
    <name evidence="2" type="ORF">NCTC13337_02408</name>
</gene>
<evidence type="ECO:0000313" key="3">
    <source>
        <dbReference type="Proteomes" id="UP000254601"/>
    </source>
</evidence>